<gene>
    <name evidence="10" type="ORF">ACFPPB_03100</name>
</gene>
<dbReference type="CDD" id="cd02021">
    <property type="entry name" value="GntK"/>
    <property type="match status" value="1"/>
</dbReference>
<evidence type="ECO:0000256" key="4">
    <source>
        <dbReference type="ARBA" id="ARBA00022679"/>
    </source>
</evidence>
<evidence type="ECO:0000256" key="3">
    <source>
        <dbReference type="ARBA" id="ARBA00012054"/>
    </source>
</evidence>
<dbReference type="EMBL" id="JBHSNG010000002">
    <property type="protein sequence ID" value="MFC5580109.1"/>
    <property type="molecule type" value="Genomic_DNA"/>
</dbReference>
<evidence type="ECO:0000256" key="7">
    <source>
        <dbReference type="ARBA" id="ARBA00022840"/>
    </source>
</evidence>
<evidence type="ECO:0000313" key="11">
    <source>
        <dbReference type="Proteomes" id="UP001596111"/>
    </source>
</evidence>
<comment type="similarity">
    <text evidence="2 9">Belongs to the gluconokinase GntK/GntV family.</text>
</comment>
<evidence type="ECO:0000256" key="5">
    <source>
        <dbReference type="ARBA" id="ARBA00022741"/>
    </source>
</evidence>
<dbReference type="Pfam" id="PF13671">
    <property type="entry name" value="AAA_33"/>
    <property type="match status" value="1"/>
</dbReference>
<dbReference type="Gene3D" id="3.40.50.300">
    <property type="entry name" value="P-loop containing nucleotide triphosphate hydrolases"/>
    <property type="match status" value="1"/>
</dbReference>
<sequence>MMKPAVIVVMGVSGSGKSTFGRALADALGWDFLEGDDMHPPPNIEKMHAGIALDDDDRRPWLDHIAAWIGSEESRGRHGVVTCSALKRAYRDRLRQSGMAVCFVYLRVEPSELEQRMRQRSHFMPAALLDSQLQALEEPFPDEASLTLPGNRTMDEMMAEVRHWLQRGDARSTG</sequence>
<protein>
    <recommendedName>
        <fullName evidence="3 9">Gluconokinase</fullName>
        <ecNumber evidence="3 9">2.7.1.12</ecNumber>
    </recommendedName>
</protein>
<accession>A0ABW0SUD4</accession>
<dbReference type="PANTHER" id="PTHR43442:SF3">
    <property type="entry name" value="GLUCONOKINASE-RELATED"/>
    <property type="match status" value="1"/>
</dbReference>
<organism evidence="10 11">
    <name type="scientific">Rhodanobacter terrae</name>
    <dbReference type="NCBI Taxonomy" id="418647"/>
    <lineage>
        <taxon>Bacteria</taxon>
        <taxon>Pseudomonadati</taxon>
        <taxon>Pseudomonadota</taxon>
        <taxon>Gammaproteobacteria</taxon>
        <taxon>Lysobacterales</taxon>
        <taxon>Rhodanobacteraceae</taxon>
        <taxon>Rhodanobacter</taxon>
    </lineage>
</organism>
<keyword evidence="11" id="KW-1185">Reference proteome</keyword>
<evidence type="ECO:0000256" key="9">
    <source>
        <dbReference type="RuleBase" id="RU363066"/>
    </source>
</evidence>
<dbReference type="Proteomes" id="UP001596111">
    <property type="component" value="Unassembled WGS sequence"/>
</dbReference>
<proteinExistence type="inferred from homology"/>
<comment type="catalytic activity">
    <reaction evidence="8 9">
        <text>D-gluconate + ATP = 6-phospho-D-gluconate + ADP + H(+)</text>
        <dbReference type="Rhea" id="RHEA:19433"/>
        <dbReference type="ChEBI" id="CHEBI:15378"/>
        <dbReference type="ChEBI" id="CHEBI:18391"/>
        <dbReference type="ChEBI" id="CHEBI:30616"/>
        <dbReference type="ChEBI" id="CHEBI:58759"/>
        <dbReference type="ChEBI" id="CHEBI:456216"/>
        <dbReference type="EC" id="2.7.1.12"/>
    </reaction>
</comment>
<keyword evidence="6 9" id="KW-0418">Kinase</keyword>
<evidence type="ECO:0000256" key="8">
    <source>
        <dbReference type="ARBA" id="ARBA00048090"/>
    </source>
</evidence>
<comment type="caution">
    <text evidence="10">The sequence shown here is derived from an EMBL/GenBank/DDBJ whole genome shotgun (WGS) entry which is preliminary data.</text>
</comment>
<keyword evidence="7 9" id="KW-0067">ATP-binding</keyword>
<dbReference type="InterPro" id="IPR027417">
    <property type="entry name" value="P-loop_NTPase"/>
</dbReference>
<evidence type="ECO:0000313" key="10">
    <source>
        <dbReference type="EMBL" id="MFC5580109.1"/>
    </source>
</evidence>
<evidence type="ECO:0000256" key="1">
    <source>
        <dbReference type="ARBA" id="ARBA00004761"/>
    </source>
</evidence>
<dbReference type="NCBIfam" id="TIGR01313">
    <property type="entry name" value="therm_gnt_kin"/>
    <property type="match status" value="1"/>
</dbReference>
<name>A0ABW0SUD4_9GAMM</name>
<evidence type="ECO:0000256" key="6">
    <source>
        <dbReference type="ARBA" id="ARBA00022777"/>
    </source>
</evidence>
<keyword evidence="5 9" id="KW-0547">Nucleotide-binding</keyword>
<dbReference type="PANTHER" id="PTHR43442">
    <property type="entry name" value="GLUCONOKINASE-RELATED"/>
    <property type="match status" value="1"/>
</dbReference>
<dbReference type="EC" id="2.7.1.12" evidence="3 9"/>
<keyword evidence="4 9" id="KW-0808">Transferase</keyword>
<comment type="pathway">
    <text evidence="1">Carbohydrate acid metabolism.</text>
</comment>
<dbReference type="SUPFAM" id="SSF52540">
    <property type="entry name" value="P-loop containing nucleoside triphosphate hydrolases"/>
    <property type="match status" value="1"/>
</dbReference>
<dbReference type="InterPro" id="IPR006001">
    <property type="entry name" value="Therm_gnt_kin"/>
</dbReference>
<evidence type="ECO:0000256" key="2">
    <source>
        <dbReference type="ARBA" id="ARBA00008420"/>
    </source>
</evidence>
<reference evidence="11" key="1">
    <citation type="journal article" date="2019" name="Int. J. Syst. Evol. Microbiol.">
        <title>The Global Catalogue of Microorganisms (GCM) 10K type strain sequencing project: providing services to taxonomists for standard genome sequencing and annotation.</title>
        <authorList>
            <consortium name="The Broad Institute Genomics Platform"/>
            <consortium name="The Broad Institute Genome Sequencing Center for Infectious Disease"/>
            <person name="Wu L."/>
            <person name="Ma J."/>
        </authorList>
    </citation>
    <scope>NUCLEOTIDE SEQUENCE [LARGE SCALE GENOMIC DNA]</scope>
    <source>
        <strain evidence="11">CGMCC 1.13587</strain>
    </source>
</reference>
<dbReference type="RefSeq" id="WP_377324295.1">
    <property type="nucleotide sequence ID" value="NZ_JBHSNG010000002.1"/>
</dbReference>